<dbReference type="OrthoDB" id="8480914at2"/>
<sequence>MASDGGLSSFQKRMRAIPKAARRAVQPVLVREADKIADTMRTLAPDDPATDAPDLKSSIAITGPGEATPPYSQPGGSMVVPENAVAITAGNADVRYPHLQEYGTTRHAAHPFFWPAVRLHRKRTMTAIKRGIGKAMKDAR</sequence>
<evidence type="ECO:0008006" key="4">
    <source>
        <dbReference type="Google" id="ProtNLM"/>
    </source>
</evidence>
<dbReference type="InterPro" id="IPR010064">
    <property type="entry name" value="HK97-gp10_tail"/>
</dbReference>
<keyword evidence="3" id="KW-1185">Reference proteome</keyword>
<proteinExistence type="predicted"/>
<dbReference type="Proteomes" id="UP000244810">
    <property type="component" value="Unassembled WGS sequence"/>
</dbReference>
<evidence type="ECO:0000256" key="1">
    <source>
        <dbReference type="SAM" id="MobiDB-lite"/>
    </source>
</evidence>
<accession>A0A2T7UQL1</accession>
<dbReference type="EMBL" id="QDDR01000006">
    <property type="protein sequence ID" value="PVE47030.1"/>
    <property type="molecule type" value="Genomic_DNA"/>
</dbReference>
<feature type="region of interest" description="Disordered" evidence="1">
    <location>
        <begin position="40"/>
        <end position="77"/>
    </location>
</feature>
<evidence type="ECO:0000313" key="2">
    <source>
        <dbReference type="EMBL" id="PVE47030.1"/>
    </source>
</evidence>
<gene>
    <name evidence="2" type="ORF">DDE23_12285</name>
</gene>
<protein>
    <recommendedName>
        <fullName evidence="4">HK97 gp10 family phage protein</fullName>
    </recommendedName>
</protein>
<organism evidence="2 3">
    <name type="scientific">Pararhodobacter aggregans</name>
    <dbReference type="NCBI Taxonomy" id="404875"/>
    <lineage>
        <taxon>Bacteria</taxon>
        <taxon>Pseudomonadati</taxon>
        <taxon>Pseudomonadota</taxon>
        <taxon>Alphaproteobacteria</taxon>
        <taxon>Rhodobacterales</taxon>
        <taxon>Paracoccaceae</taxon>
        <taxon>Pararhodobacter</taxon>
    </lineage>
</organism>
<dbReference type="RefSeq" id="WP_107752042.1">
    <property type="nucleotide sequence ID" value="NZ_QBKF01000006.1"/>
</dbReference>
<comment type="caution">
    <text evidence="2">The sequence shown here is derived from an EMBL/GenBank/DDBJ whole genome shotgun (WGS) entry which is preliminary data.</text>
</comment>
<reference evidence="2 3" key="1">
    <citation type="journal article" date="2011" name="Syst. Appl. Microbiol.">
        <title>Defluviimonas denitrificans gen. nov., sp. nov., and Pararhodobacter aggregans gen. nov., sp. nov., non-phototrophic Rhodobacteraceae from the biofilter of a marine aquaculture.</title>
        <authorList>
            <person name="Foesel B.U."/>
            <person name="Drake H.L."/>
            <person name="Schramm A."/>
        </authorList>
    </citation>
    <scope>NUCLEOTIDE SEQUENCE [LARGE SCALE GENOMIC DNA]</scope>
    <source>
        <strain evidence="2 3">D1-19</strain>
    </source>
</reference>
<dbReference type="AlphaFoldDB" id="A0A2T7UQL1"/>
<name>A0A2T7UQL1_9RHOB</name>
<evidence type="ECO:0000313" key="3">
    <source>
        <dbReference type="Proteomes" id="UP000244810"/>
    </source>
</evidence>
<feature type="compositionally biased region" description="Low complexity" evidence="1">
    <location>
        <begin position="42"/>
        <end position="52"/>
    </location>
</feature>
<dbReference type="NCBIfam" id="TIGR01725">
    <property type="entry name" value="phge_HK97_gp10"/>
    <property type="match status" value="1"/>
</dbReference>